<evidence type="ECO:0000256" key="2">
    <source>
        <dbReference type="ARBA" id="ARBA00022917"/>
    </source>
</evidence>
<dbReference type="InterPro" id="IPR000352">
    <property type="entry name" value="Pep_chain_release_fac_I"/>
</dbReference>
<dbReference type="InterPro" id="IPR045853">
    <property type="entry name" value="Pep_chain_release_fac_I_sf"/>
</dbReference>
<dbReference type="PANTHER" id="PTHR43116:SF3">
    <property type="entry name" value="CLASS I PEPTIDE CHAIN RELEASE FACTOR"/>
    <property type="match status" value="1"/>
</dbReference>
<comment type="similarity">
    <text evidence="1">Belongs to the prokaryotic/mitochondrial release factor family.</text>
</comment>
<evidence type="ECO:0000256" key="1">
    <source>
        <dbReference type="ARBA" id="ARBA00010835"/>
    </source>
</evidence>
<dbReference type="InterPro" id="IPR005139">
    <property type="entry name" value="PCRF"/>
</dbReference>
<protein>
    <recommendedName>
        <fullName evidence="3">Prokaryotic-type class I peptide chain release factors domain-containing protein</fullName>
    </recommendedName>
</protein>
<dbReference type="Gene3D" id="1.20.58.410">
    <property type="entry name" value="Release factor"/>
    <property type="match status" value="1"/>
</dbReference>
<dbReference type="InterPro" id="IPR004374">
    <property type="entry name" value="PrfB"/>
</dbReference>
<evidence type="ECO:0000313" key="4">
    <source>
        <dbReference type="EMBL" id="KAG2447041.1"/>
    </source>
</evidence>
<keyword evidence="2" id="KW-0648">Protein biosynthesis</keyword>
<dbReference type="Pfam" id="PF03462">
    <property type="entry name" value="PCRF"/>
    <property type="match status" value="1"/>
</dbReference>
<dbReference type="AlphaFoldDB" id="A0A835WGL9"/>
<feature type="domain" description="Prokaryotic-type class I peptide chain release factors" evidence="3">
    <location>
        <begin position="500"/>
        <end position="516"/>
    </location>
</feature>
<dbReference type="GO" id="GO:0005737">
    <property type="term" value="C:cytoplasm"/>
    <property type="evidence" value="ECO:0007669"/>
    <property type="project" value="InterPro"/>
</dbReference>
<dbReference type="HAMAP" id="MF_00094">
    <property type="entry name" value="Rel_fac_2"/>
    <property type="match status" value="1"/>
</dbReference>
<proteinExistence type="inferred from homology"/>
<evidence type="ECO:0000313" key="5">
    <source>
        <dbReference type="Proteomes" id="UP000613740"/>
    </source>
</evidence>
<name>A0A835WGL9_9CHLO</name>
<dbReference type="SUPFAM" id="SSF75620">
    <property type="entry name" value="Release factor"/>
    <property type="match status" value="1"/>
</dbReference>
<dbReference type="Gene3D" id="3.30.160.20">
    <property type="match status" value="1"/>
</dbReference>
<dbReference type="PROSITE" id="PS00745">
    <property type="entry name" value="RF_PROK_I"/>
    <property type="match status" value="1"/>
</dbReference>
<dbReference type="EMBL" id="JAEHOD010000023">
    <property type="protein sequence ID" value="KAG2447041.1"/>
    <property type="molecule type" value="Genomic_DNA"/>
</dbReference>
<keyword evidence="5" id="KW-1185">Reference proteome</keyword>
<dbReference type="GO" id="GO:0016149">
    <property type="term" value="F:translation release factor activity, codon specific"/>
    <property type="evidence" value="ECO:0007669"/>
    <property type="project" value="InterPro"/>
</dbReference>
<comment type="caution">
    <text evidence="4">The sequence shown here is derived from an EMBL/GenBank/DDBJ whole genome shotgun (WGS) entry which is preliminary data.</text>
</comment>
<dbReference type="PANTHER" id="PTHR43116">
    <property type="entry name" value="PEPTIDE CHAIN RELEASE FACTOR 2"/>
    <property type="match status" value="1"/>
</dbReference>
<evidence type="ECO:0000259" key="3">
    <source>
        <dbReference type="PROSITE" id="PS00745"/>
    </source>
</evidence>
<dbReference type="Proteomes" id="UP000613740">
    <property type="component" value="Unassembled WGS sequence"/>
</dbReference>
<dbReference type="Pfam" id="PF00472">
    <property type="entry name" value="RF-1"/>
    <property type="match status" value="1"/>
</dbReference>
<sequence length="634" mass="64704">MSYPSFLGFAPQRGVRVASRGGPAPQQTSGAATLPVVAQLTAGSNSPAPLRASLLRSIAPSTRAFASTSSTSSSSSRACCSSSSSCCRRGGVATLCASGAAASAAGATGAVALTTAVANSTLLQPLLPHMAPRRRRRHVVACGLPPRAEGHAAAAVAMAGPSRATAGAGAGAAATTATTSSSCSSSSRQLYTLALRPGRCVAAAAASSSSPSADASASAAAASTSTSSSSSAAVEVEGLGGLKRRVAEAQSRLAEVLAVADLPGCRARLASLEHDVSAAGEGLWGQPGRAQALMSAINVLRSEIGELERFTGWAEEAAFAVELLEAEGGSGASGGGGGGLSGEAAGIAAEALAALRQLGGGLDSWELRRLLSGPYDDRAARLTISAGAGGVDAMDWAEMLERMYTRWAEAAGYSVAVLDRAVGDEAGIKSVELEVSGGRHAYGYLRGEKGTHRLVRNSPFNAKGLRQTSFAGVDVMPVLGTEDLPELDVNEKDLEITTMRSGGKGGQNVNKVETGVRILHVPTGLAVKCTQERSQAQNKAIALDLLKARLLVVLEEQNARKVAEIRGDLVKAEWGQQIRNYVFHPYKLVKDTRTGTETSDVQAVMDGELGAFMAAVLRQRGKQAVGEGLAAAEP</sequence>
<dbReference type="NCBIfam" id="TIGR00020">
    <property type="entry name" value="prfB"/>
    <property type="match status" value="1"/>
</dbReference>
<accession>A0A835WGL9</accession>
<reference evidence="4" key="1">
    <citation type="journal article" date="2020" name="bioRxiv">
        <title>Comparative genomics of Chlamydomonas.</title>
        <authorList>
            <person name="Craig R.J."/>
            <person name="Hasan A.R."/>
            <person name="Ness R.W."/>
            <person name="Keightley P.D."/>
        </authorList>
    </citation>
    <scope>NUCLEOTIDE SEQUENCE</scope>
    <source>
        <strain evidence="4">CCAP 11/173</strain>
    </source>
</reference>
<dbReference type="OrthoDB" id="2019491at2759"/>
<organism evidence="4 5">
    <name type="scientific">Chlamydomonas schloesseri</name>
    <dbReference type="NCBI Taxonomy" id="2026947"/>
    <lineage>
        <taxon>Eukaryota</taxon>
        <taxon>Viridiplantae</taxon>
        <taxon>Chlorophyta</taxon>
        <taxon>core chlorophytes</taxon>
        <taxon>Chlorophyceae</taxon>
        <taxon>CS clade</taxon>
        <taxon>Chlamydomonadales</taxon>
        <taxon>Chlamydomonadaceae</taxon>
        <taxon>Chlamydomonas</taxon>
    </lineage>
</organism>
<gene>
    <name evidence="4" type="ORF">HYH02_007792</name>
</gene>
<dbReference type="Gene3D" id="3.30.70.1660">
    <property type="match status" value="1"/>
</dbReference>
<dbReference type="SMART" id="SM00937">
    <property type="entry name" value="PCRF"/>
    <property type="match status" value="1"/>
</dbReference>